<evidence type="ECO:0000256" key="2">
    <source>
        <dbReference type="ARBA" id="ARBA00022516"/>
    </source>
</evidence>
<evidence type="ECO:0000256" key="9">
    <source>
        <dbReference type="ARBA" id="ARBA00023136"/>
    </source>
</evidence>
<keyword evidence="7 12" id="KW-1133">Transmembrane helix</keyword>
<accession>A0A409WMM9</accession>
<dbReference type="GO" id="GO:0032259">
    <property type="term" value="P:methylation"/>
    <property type="evidence" value="ECO:0007669"/>
    <property type="project" value="UniProtKB-KW"/>
</dbReference>
<keyword evidence="8" id="KW-0443">Lipid metabolism</keyword>
<dbReference type="STRING" id="231916.A0A409WMM9"/>
<dbReference type="GO" id="GO:0012505">
    <property type="term" value="C:endomembrane system"/>
    <property type="evidence" value="ECO:0007669"/>
    <property type="project" value="UniProtKB-SubCell"/>
</dbReference>
<feature type="transmembrane region" description="Helical" evidence="12">
    <location>
        <begin position="185"/>
        <end position="208"/>
    </location>
</feature>
<evidence type="ECO:0000256" key="12">
    <source>
        <dbReference type="SAM" id="Phobius"/>
    </source>
</evidence>
<dbReference type="EMBL" id="NHYE01004989">
    <property type="protein sequence ID" value="PPQ79759.1"/>
    <property type="molecule type" value="Genomic_DNA"/>
</dbReference>
<evidence type="ECO:0000256" key="10">
    <source>
        <dbReference type="ARBA" id="ARBA00023209"/>
    </source>
</evidence>
<gene>
    <name evidence="13" type="ORF">CVT26_012312</name>
</gene>
<dbReference type="AlphaFoldDB" id="A0A409WMM9"/>
<dbReference type="Proteomes" id="UP000284706">
    <property type="component" value="Unassembled WGS sequence"/>
</dbReference>
<keyword evidence="2" id="KW-0444">Lipid biosynthesis</keyword>
<proteinExistence type="predicted"/>
<evidence type="ECO:0000256" key="6">
    <source>
        <dbReference type="ARBA" id="ARBA00022824"/>
    </source>
</evidence>
<dbReference type="UniPathway" id="UPA00753"/>
<keyword evidence="10" id="KW-0594">Phospholipid biosynthesis</keyword>
<comment type="caution">
    <text evidence="13">The sequence shown here is derived from an EMBL/GenBank/DDBJ whole genome shotgun (WGS) entry which is preliminary data.</text>
</comment>
<evidence type="ECO:0000256" key="4">
    <source>
        <dbReference type="ARBA" id="ARBA00022691"/>
    </source>
</evidence>
<dbReference type="GO" id="GO:0006656">
    <property type="term" value="P:phosphatidylcholine biosynthetic process"/>
    <property type="evidence" value="ECO:0007669"/>
    <property type="project" value="UniProtKB-UniPathway"/>
</dbReference>
<dbReference type="Pfam" id="PF04191">
    <property type="entry name" value="PEMT"/>
    <property type="match status" value="1"/>
</dbReference>
<evidence type="ECO:0000256" key="1">
    <source>
        <dbReference type="ARBA" id="ARBA00004127"/>
    </source>
</evidence>
<organism evidence="13 14">
    <name type="scientific">Gymnopilus dilepis</name>
    <dbReference type="NCBI Taxonomy" id="231916"/>
    <lineage>
        <taxon>Eukaryota</taxon>
        <taxon>Fungi</taxon>
        <taxon>Dikarya</taxon>
        <taxon>Basidiomycota</taxon>
        <taxon>Agaricomycotina</taxon>
        <taxon>Agaricomycetes</taxon>
        <taxon>Agaricomycetidae</taxon>
        <taxon>Agaricales</taxon>
        <taxon>Agaricineae</taxon>
        <taxon>Hymenogastraceae</taxon>
        <taxon>Gymnopilus</taxon>
    </lineage>
</organism>
<sequence>MSVAKIPIVLIVCYAFKRCISPPNPPAPKTERINTNFLERDWYIGIFGPDGAPGHQNVQLVFGVLEAATIMARNYPSSACSQIVLNTLVPQRGRPEQLHLSISGAIGSLLILTGMVLRLTTYRYLGKFFKYEASIQKDHKLITSGPYALVRHPSYAALIISHLGWVLWNCGDGSWFRELRWCDTLVGKCVFLTYFFGVLCGELYLVLARMKNEDEALRKCFKDQWEEWARTVPYSVVPGVY</sequence>
<keyword evidence="6" id="KW-0256">Endoplasmic reticulum</keyword>
<evidence type="ECO:0000256" key="5">
    <source>
        <dbReference type="ARBA" id="ARBA00022692"/>
    </source>
</evidence>
<keyword evidence="11" id="KW-1208">Phospholipid metabolism</keyword>
<dbReference type="Gene3D" id="1.20.120.1630">
    <property type="match status" value="1"/>
</dbReference>
<evidence type="ECO:0008006" key="15">
    <source>
        <dbReference type="Google" id="ProtNLM"/>
    </source>
</evidence>
<feature type="transmembrane region" description="Helical" evidence="12">
    <location>
        <begin position="141"/>
        <end position="165"/>
    </location>
</feature>
<dbReference type="GO" id="GO:0008168">
    <property type="term" value="F:methyltransferase activity"/>
    <property type="evidence" value="ECO:0007669"/>
    <property type="project" value="UniProtKB-KW"/>
</dbReference>
<dbReference type="InterPro" id="IPR007318">
    <property type="entry name" value="Phopholipid_MeTrfase"/>
</dbReference>
<keyword evidence="3" id="KW-0808">Transferase</keyword>
<dbReference type="InParanoid" id="A0A409WMM9"/>
<feature type="transmembrane region" description="Helical" evidence="12">
    <location>
        <begin position="98"/>
        <end position="120"/>
    </location>
</feature>
<comment type="subcellular location">
    <subcellularLocation>
        <location evidence="1">Endomembrane system</location>
        <topology evidence="1">Multi-pass membrane protein</topology>
    </subcellularLocation>
</comment>
<evidence type="ECO:0000256" key="8">
    <source>
        <dbReference type="ARBA" id="ARBA00023098"/>
    </source>
</evidence>
<evidence type="ECO:0000256" key="3">
    <source>
        <dbReference type="ARBA" id="ARBA00022603"/>
    </source>
</evidence>
<evidence type="ECO:0000313" key="14">
    <source>
        <dbReference type="Proteomes" id="UP000284706"/>
    </source>
</evidence>
<keyword evidence="14" id="KW-1185">Reference proteome</keyword>
<name>A0A409WMM9_9AGAR</name>
<evidence type="ECO:0000256" key="11">
    <source>
        <dbReference type="ARBA" id="ARBA00023264"/>
    </source>
</evidence>
<keyword evidence="3" id="KW-0489">Methyltransferase</keyword>
<keyword evidence="5 12" id="KW-0812">Transmembrane</keyword>
<dbReference type="PANTHER" id="PTHR12714:SF9">
    <property type="entry name" value="PROTEIN-S-ISOPRENYLCYSTEINE O-METHYLTRANSFERASE"/>
    <property type="match status" value="1"/>
</dbReference>
<reference evidence="13 14" key="1">
    <citation type="journal article" date="2018" name="Evol. Lett.">
        <title>Horizontal gene cluster transfer increased hallucinogenic mushroom diversity.</title>
        <authorList>
            <person name="Reynolds H.T."/>
            <person name="Vijayakumar V."/>
            <person name="Gluck-Thaler E."/>
            <person name="Korotkin H.B."/>
            <person name="Matheny P.B."/>
            <person name="Slot J.C."/>
        </authorList>
    </citation>
    <scope>NUCLEOTIDE SEQUENCE [LARGE SCALE GENOMIC DNA]</scope>
    <source>
        <strain evidence="13 14">SRW20</strain>
    </source>
</reference>
<protein>
    <recommendedName>
        <fullName evidence="15">Protein-S-isoprenylcysteine O-methyltransferase</fullName>
    </recommendedName>
</protein>
<keyword evidence="9 12" id="KW-0472">Membrane</keyword>
<evidence type="ECO:0000256" key="7">
    <source>
        <dbReference type="ARBA" id="ARBA00022989"/>
    </source>
</evidence>
<dbReference type="OrthoDB" id="422086at2759"/>
<keyword evidence="4" id="KW-0949">S-adenosyl-L-methionine</keyword>
<evidence type="ECO:0000313" key="13">
    <source>
        <dbReference type="EMBL" id="PPQ79759.1"/>
    </source>
</evidence>
<dbReference type="PANTHER" id="PTHR12714">
    <property type="entry name" value="PROTEIN-S ISOPRENYLCYSTEINE O-METHYLTRANSFERASE"/>
    <property type="match status" value="1"/>
</dbReference>